<proteinExistence type="predicted"/>
<dbReference type="PANTHER" id="PTHR13411:SF6">
    <property type="entry name" value="PLASMINOGEN RECEPTOR (KT)"/>
    <property type="match status" value="1"/>
</dbReference>
<evidence type="ECO:0000313" key="2">
    <source>
        <dbReference type="Proteomes" id="UP001162164"/>
    </source>
</evidence>
<name>A0ABQ9K9I1_9CUCU</name>
<dbReference type="Proteomes" id="UP001162164">
    <property type="component" value="Unassembled WGS sequence"/>
</dbReference>
<keyword evidence="2" id="KW-1185">Reference proteome</keyword>
<sequence length="145" mass="17141">MGNFFTVNMEENFKRNQEFVTKMNAIKIEQQLQMSNQMRERQVAWEIAKSRELLIWYSAFFLTSATCVMTSYRYKRKPVVLTPLLPLAFFKHTKLIWLMEIIEAEHILQFESDTLALPLGVPTASSIDYRRLENDEQKKLHPVLP</sequence>
<dbReference type="PANTHER" id="PTHR13411">
    <property type="entry name" value="PLASMINOGEN RECEPTOR (KT)"/>
    <property type="match status" value="1"/>
</dbReference>
<gene>
    <name evidence="1" type="ORF">NQ317_009918</name>
</gene>
<reference evidence="1" key="1">
    <citation type="journal article" date="2023" name="Insect Mol. Biol.">
        <title>Genome sequencing provides insights into the evolution of gene families encoding plant cell wall-degrading enzymes in longhorned beetles.</title>
        <authorList>
            <person name="Shin N.R."/>
            <person name="Okamura Y."/>
            <person name="Kirsch R."/>
            <person name="Pauchet Y."/>
        </authorList>
    </citation>
    <scope>NUCLEOTIDE SEQUENCE</scope>
    <source>
        <strain evidence="1">MMC_N1</strain>
    </source>
</reference>
<evidence type="ECO:0000313" key="1">
    <source>
        <dbReference type="EMBL" id="KAJ8986212.1"/>
    </source>
</evidence>
<dbReference type="EMBL" id="JAPWTJ010000001">
    <property type="protein sequence ID" value="KAJ8986212.1"/>
    <property type="molecule type" value="Genomic_DNA"/>
</dbReference>
<organism evidence="1 2">
    <name type="scientific">Molorchus minor</name>
    <dbReference type="NCBI Taxonomy" id="1323400"/>
    <lineage>
        <taxon>Eukaryota</taxon>
        <taxon>Metazoa</taxon>
        <taxon>Ecdysozoa</taxon>
        <taxon>Arthropoda</taxon>
        <taxon>Hexapoda</taxon>
        <taxon>Insecta</taxon>
        <taxon>Pterygota</taxon>
        <taxon>Neoptera</taxon>
        <taxon>Endopterygota</taxon>
        <taxon>Coleoptera</taxon>
        <taxon>Polyphaga</taxon>
        <taxon>Cucujiformia</taxon>
        <taxon>Chrysomeloidea</taxon>
        <taxon>Cerambycidae</taxon>
        <taxon>Lamiinae</taxon>
        <taxon>Monochamini</taxon>
        <taxon>Molorchus</taxon>
    </lineage>
</organism>
<comment type="caution">
    <text evidence="1">The sequence shown here is derived from an EMBL/GenBank/DDBJ whole genome shotgun (WGS) entry which is preliminary data.</text>
</comment>
<dbReference type="Pfam" id="PF10166">
    <property type="entry name" value="DUF2368"/>
    <property type="match status" value="1"/>
</dbReference>
<dbReference type="InterPro" id="IPR019319">
    <property type="entry name" value="Plg-R(KT)"/>
</dbReference>
<accession>A0ABQ9K9I1</accession>
<protein>
    <recommendedName>
        <fullName evidence="3">Plasminogen receptor (KT)</fullName>
    </recommendedName>
</protein>
<evidence type="ECO:0008006" key="3">
    <source>
        <dbReference type="Google" id="ProtNLM"/>
    </source>
</evidence>